<reference evidence="2 3" key="1">
    <citation type="submission" date="2016-08" db="EMBL/GenBank/DDBJ databases">
        <title>A Parts List for Fungal Cellulosomes Revealed by Comparative Genomics.</title>
        <authorList>
            <consortium name="DOE Joint Genome Institute"/>
            <person name="Haitjema C.H."/>
            <person name="Gilmore S.P."/>
            <person name="Henske J.K."/>
            <person name="Solomon K.V."/>
            <person name="De Groot R."/>
            <person name="Kuo A."/>
            <person name="Mondo S.J."/>
            <person name="Salamov A.A."/>
            <person name="Labutti K."/>
            <person name="Zhao Z."/>
            <person name="Chiniquy J."/>
            <person name="Barry K."/>
            <person name="Brewer H.M."/>
            <person name="Purvine S.O."/>
            <person name="Wright A.T."/>
            <person name="Boxma B."/>
            <person name="Van Alen T."/>
            <person name="Hackstein J.H."/>
            <person name="Baker S.E."/>
            <person name="Grigoriev I.V."/>
            <person name="O'Malley M.A."/>
        </authorList>
    </citation>
    <scope>NUCLEOTIDE SEQUENCE [LARGE SCALE GENOMIC DNA]</scope>
    <source>
        <strain evidence="2 3">G1</strain>
    </source>
</reference>
<dbReference type="AlphaFoldDB" id="A0A1Y2F9T7"/>
<evidence type="ECO:0000256" key="1">
    <source>
        <dbReference type="SAM" id="MobiDB-lite"/>
    </source>
</evidence>
<feature type="region of interest" description="Disordered" evidence="1">
    <location>
        <begin position="349"/>
        <end position="390"/>
    </location>
</feature>
<feature type="compositionally biased region" description="Polar residues" evidence="1">
    <location>
        <begin position="247"/>
        <end position="261"/>
    </location>
</feature>
<evidence type="ECO:0000313" key="3">
    <source>
        <dbReference type="Proteomes" id="UP000193920"/>
    </source>
</evidence>
<proteinExistence type="predicted"/>
<feature type="compositionally biased region" description="Low complexity" evidence="1">
    <location>
        <begin position="378"/>
        <end position="390"/>
    </location>
</feature>
<gene>
    <name evidence="2" type="ORF">LY90DRAFT_664707</name>
</gene>
<feature type="compositionally biased region" description="Low complexity" evidence="1">
    <location>
        <begin position="350"/>
        <end position="367"/>
    </location>
</feature>
<protein>
    <submittedName>
        <fullName evidence="2">Uncharacterized protein</fullName>
    </submittedName>
</protein>
<feature type="region of interest" description="Disordered" evidence="1">
    <location>
        <begin position="200"/>
        <end position="222"/>
    </location>
</feature>
<feature type="compositionally biased region" description="Basic residues" evidence="1">
    <location>
        <begin position="48"/>
        <end position="57"/>
    </location>
</feature>
<feature type="region of interest" description="Disordered" evidence="1">
    <location>
        <begin position="246"/>
        <end position="275"/>
    </location>
</feature>
<evidence type="ECO:0000313" key="2">
    <source>
        <dbReference type="EMBL" id="ORY79645.1"/>
    </source>
</evidence>
<feature type="compositionally biased region" description="Polar residues" evidence="1">
    <location>
        <begin position="368"/>
        <end position="377"/>
    </location>
</feature>
<comment type="caution">
    <text evidence="2">The sequence shown here is derived from an EMBL/GenBank/DDBJ whole genome shotgun (WGS) entry which is preliminary data.</text>
</comment>
<dbReference type="Proteomes" id="UP000193920">
    <property type="component" value="Unassembled WGS sequence"/>
</dbReference>
<organism evidence="2 3">
    <name type="scientific">Neocallimastix californiae</name>
    <dbReference type="NCBI Taxonomy" id="1754190"/>
    <lineage>
        <taxon>Eukaryota</taxon>
        <taxon>Fungi</taxon>
        <taxon>Fungi incertae sedis</taxon>
        <taxon>Chytridiomycota</taxon>
        <taxon>Chytridiomycota incertae sedis</taxon>
        <taxon>Neocallimastigomycetes</taxon>
        <taxon>Neocallimastigales</taxon>
        <taxon>Neocallimastigaceae</taxon>
        <taxon>Neocallimastix</taxon>
    </lineage>
</organism>
<dbReference type="OrthoDB" id="2152017at2759"/>
<accession>A0A1Y2F9T7</accession>
<sequence length="481" mass="52792">MKSSKIKSKISHLFKGKSHKLDKYPTFDATNRSQEPALENEKLGSGHGNKKSHKKAKASLNISLIDTKKKSIGEFPVLPSPISDNNESAKLTAEEFAKAVGIKILHKTDEEEDEECDCEYCRAACYNNNGNLNTISLTDENGVPIQQIPNISLNQYSITHGSIASSSNSSVSANMSMNNIHPFPSLNNINRCTSNSTIHSTHSIGNSKTIGTPGYPCHRSRKNSTSKVVDMSLFIPPTEEELRRVHSSSLSINSTPETSNIPVPGGEKNIGGSLDRNRNIGYKKNYYGVNPSPIRTRQRSISTILMDSNVNCSSRIQFKQYHRCDSGTELSNGNANVNHSSPNKRFYQNSLMSSSPSISTLSSSSQSQNIVHIPSTNSQSSSAPRQRSPIPSNLSIQCVKVSPKPSNIVTPLSSSARSTCSLVTPVKPHSNFKITRSVTISEGTRCSEIDIQPLQPDEIKVYTKGRFTITCEHSRRPSNYY</sequence>
<name>A0A1Y2F9T7_9FUNG</name>
<dbReference type="EMBL" id="MCOG01000014">
    <property type="protein sequence ID" value="ORY79645.1"/>
    <property type="molecule type" value="Genomic_DNA"/>
</dbReference>
<keyword evidence="3" id="KW-1185">Reference proteome</keyword>
<feature type="region of interest" description="Disordered" evidence="1">
    <location>
        <begin position="22"/>
        <end position="57"/>
    </location>
</feature>